<dbReference type="AlphaFoldDB" id="A0A3E2DH92"/>
<evidence type="ECO:0000256" key="1">
    <source>
        <dbReference type="ARBA" id="ARBA00023295"/>
    </source>
</evidence>
<evidence type="ECO:0000256" key="2">
    <source>
        <dbReference type="RuleBase" id="RU003690"/>
    </source>
</evidence>
<reference evidence="3 4" key="1">
    <citation type="submission" date="2017-07" db="EMBL/GenBank/DDBJ databases">
        <authorList>
            <person name="Sun Z.S."/>
            <person name="Albrecht U."/>
            <person name="Echele G."/>
            <person name="Lee C.C."/>
        </authorList>
    </citation>
    <scope>NUCLEOTIDE SEQUENCE [LARGE SCALE GENOMIC DNA]</scope>
    <source>
        <strain evidence="3 4">P16-029</strain>
    </source>
</reference>
<protein>
    <submittedName>
        <fullName evidence="3">Beta-glucosidase</fullName>
    </submittedName>
</protein>
<dbReference type="GO" id="GO:0016052">
    <property type="term" value="P:carbohydrate catabolic process"/>
    <property type="evidence" value="ECO:0007669"/>
    <property type="project" value="TreeGrafter"/>
</dbReference>
<dbReference type="Proteomes" id="UP000259211">
    <property type="component" value="Unassembled WGS sequence"/>
</dbReference>
<dbReference type="EMBL" id="NOWI01000004">
    <property type="protein sequence ID" value="RFT44787.1"/>
    <property type="molecule type" value="Genomic_DNA"/>
</dbReference>
<dbReference type="Pfam" id="PF00232">
    <property type="entry name" value="Glyco_hydro_1"/>
    <property type="match status" value="1"/>
</dbReference>
<keyword evidence="1" id="KW-0326">Glycosidase</keyword>
<dbReference type="GO" id="GO:0005829">
    <property type="term" value="C:cytosol"/>
    <property type="evidence" value="ECO:0007669"/>
    <property type="project" value="TreeGrafter"/>
</dbReference>
<sequence length="476" mass="54522">MNRILWGGATAASQYEGGLCDGKGLDTQDCRRWIPRTANDTVQTRLLTQDDVENAKEARADDAVYPFRVGSRGYEHWKSDLRQIIDLGLDIYRLSISWARLFPTGFEDEPNPVGVAYYDRVIRCLTDAGIRIFITINHYALPLAIVDKYGGWKHRDVIDLYLKMAKYVVDRWGSEVDYWLPINEINAGYFSPFNGLGIIGNDDHVYDYNSVFNGLHYQMVASALITEYGRDIGVPGKFVCMVSCFDYYALHPTPEDNMKLVHDEQINQWWCADVLANGEYGYYAGRFLSEHNVELDITEDDRDAMKLNTCDVVSFSYYSSSICSVDEKREQVPGNLVASLKNPNLEATAWGWQIDPIGLRIAAHKVYDRYRKPVMVAENGLGARDKVSPDNRIHDDYRISYLEHHMNQVELAVREGVDVEAYFVWGIIDIVSAGSCEMEKRYGVIYVDADNEGHGSYNRLRKDSYYWLHDFIATRK</sequence>
<dbReference type="PANTHER" id="PTHR10353">
    <property type="entry name" value="GLYCOSYL HYDROLASE"/>
    <property type="match status" value="1"/>
</dbReference>
<evidence type="ECO:0000313" key="4">
    <source>
        <dbReference type="Proteomes" id="UP000259211"/>
    </source>
</evidence>
<name>A0A3E2DH92_9ACTN</name>
<accession>A0A3E2DH92</accession>
<dbReference type="InterPro" id="IPR017853">
    <property type="entry name" value="GH"/>
</dbReference>
<proteinExistence type="inferred from homology"/>
<evidence type="ECO:0000313" key="3">
    <source>
        <dbReference type="EMBL" id="RFT44787.1"/>
    </source>
</evidence>
<dbReference type="GO" id="GO:0008422">
    <property type="term" value="F:beta-glucosidase activity"/>
    <property type="evidence" value="ECO:0007669"/>
    <property type="project" value="TreeGrafter"/>
</dbReference>
<gene>
    <name evidence="3" type="ORF">CHT91_04725</name>
</gene>
<comment type="similarity">
    <text evidence="2">Belongs to the glycosyl hydrolase 1 family.</text>
</comment>
<comment type="caution">
    <text evidence="3">The sequence shown here is derived from an EMBL/GenBank/DDBJ whole genome shotgun (WGS) entry which is preliminary data.</text>
</comment>
<dbReference type="SUPFAM" id="SSF51445">
    <property type="entry name" value="(Trans)glycosidases"/>
    <property type="match status" value="1"/>
</dbReference>
<organism evidence="3 4">
    <name type="scientific">Cutibacterium avidum</name>
    <dbReference type="NCBI Taxonomy" id="33010"/>
    <lineage>
        <taxon>Bacteria</taxon>
        <taxon>Bacillati</taxon>
        <taxon>Actinomycetota</taxon>
        <taxon>Actinomycetes</taxon>
        <taxon>Propionibacteriales</taxon>
        <taxon>Propionibacteriaceae</taxon>
        <taxon>Cutibacterium</taxon>
    </lineage>
</organism>
<dbReference type="PRINTS" id="PR00131">
    <property type="entry name" value="GLHYDRLASE1"/>
</dbReference>
<dbReference type="Gene3D" id="3.20.20.80">
    <property type="entry name" value="Glycosidases"/>
    <property type="match status" value="1"/>
</dbReference>
<dbReference type="RefSeq" id="WP_117189047.1">
    <property type="nucleotide sequence ID" value="NZ_JAQDJS010000001.1"/>
</dbReference>
<keyword evidence="1" id="KW-0378">Hydrolase</keyword>
<dbReference type="PANTHER" id="PTHR10353:SF122">
    <property type="entry name" value="6-PHOSPHO-BETA-GLUCOSIDASE ASCB-RELATED"/>
    <property type="match status" value="1"/>
</dbReference>
<dbReference type="InterPro" id="IPR001360">
    <property type="entry name" value="Glyco_hydro_1"/>
</dbReference>